<accession>A0A1H9MZI3</accession>
<dbReference type="RefSeq" id="WP_092678457.1">
    <property type="nucleotide sequence ID" value="NZ_FOGC01000020.1"/>
</dbReference>
<dbReference type="OrthoDB" id="6313655at2"/>
<dbReference type="AlphaFoldDB" id="A0A1H9MZI3"/>
<proteinExistence type="predicted"/>
<feature type="region of interest" description="Disordered" evidence="1">
    <location>
        <begin position="140"/>
        <end position="190"/>
    </location>
</feature>
<reference evidence="3" key="1">
    <citation type="submission" date="2016-10" db="EMBL/GenBank/DDBJ databases">
        <authorList>
            <person name="Varghese N."/>
            <person name="Submissions S."/>
        </authorList>
    </citation>
    <scope>NUCLEOTIDE SEQUENCE [LARGE SCALE GENOMIC DNA]</scope>
    <source>
        <strain evidence="3">8N4</strain>
    </source>
</reference>
<protein>
    <recommendedName>
        <fullName evidence="4">Phage replication protein O</fullName>
    </recommendedName>
</protein>
<name>A0A1H9MZI3_9GAMM</name>
<gene>
    <name evidence="2" type="ORF">SAMN05216522_12017</name>
</gene>
<evidence type="ECO:0000313" key="2">
    <source>
        <dbReference type="EMBL" id="SER29140.1"/>
    </source>
</evidence>
<evidence type="ECO:0008006" key="4">
    <source>
        <dbReference type="Google" id="ProtNLM"/>
    </source>
</evidence>
<organism evidence="2 3">
    <name type="scientific">Rosenbergiella nectarea</name>
    <dbReference type="NCBI Taxonomy" id="988801"/>
    <lineage>
        <taxon>Bacteria</taxon>
        <taxon>Pseudomonadati</taxon>
        <taxon>Pseudomonadota</taxon>
        <taxon>Gammaproteobacteria</taxon>
        <taxon>Enterobacterales</taxon>
        <taxon>Erwiniaceae</taxon>
        <taxon>Rosenbergiella</taxon>
    </lineage>
</organism>
<evidence type="ECO:0000313" key="3">
    <source>
        <dbReference type="Proteomes" id="UP000242515"/>
    </source>
</evidence>
<feature type="compositionally biased region" description="Polar residues" evidence="1">
    <location>
        <begin position="157"/>
        <end position="184"/>
    </location>
</feature>
<keyword evidence="3" id="KW-1185">Reference proteome</keyword>
<dbReference type="EMBL" id="FOGC01000020">
    <property type="protein sequence ID" value="SER29140.1"/>
    <property type="molecule type" value="Genomic_DNA"/>
</dbReference>
<dbReference type="Proteomes" id="UP000242515">
    <property type="component" value="Unassembled WGS sequence"/>
</dbReference>
<evidence type="ECO:0000256" key="1">
    <source>
        <dbReference type="SAM" id="MobiDB-lite"/>
    </source>
</evidence>
<sequence>MSNVAYANFTARKSQNDKPNSVGKGFALLHRKIKELPFYNKDSEAVHLWIHIILSANYSPELVKTDFGVMSVNRGEFITGRNTLAAETGIISDRIKYLLNKFEKLGMITRVTNNKFTRICVTKYDDYQLNNVPAECQQSASSIPHSERATEDLVPTECQQSATSNEYTNKSNTNVLDMSSGDDQSSCKKTKSKPIPYQAILNAYNETVGDRLPNAEKLNPKRRTAIKRMLGELKQPTVQAATAYFETFMDKAGRFYFGDNNRGWRASFDYLLQSDTITKTREGSL</sequence>
<dbReference type="STRING" id="988801.SAMN05216522_12017"/>